<reference evidence="2" key="1">
    <citation type="journal article" date="2019" name="Plant J.">
        <title>Chlorella vulgaris genome assembly and annotation reveals the molecular basis for metabolic acclimation to high light conditions.</title>
        <authorList>
            <person name="Cecchin M."/>
            <person name="Marcolungo L."/>
            <person name="Rossato M."/>
            <person name="Girolomoni L."/>
            <person name="Cosentino E."/>
            <person name="Cuine S."/>
            <person name="Li-Beisson Y."/>
            <person name="Delledonne M."/>
            <person name="Ballottari M."/>
        </authorList>
    </citation>
    <scope>NUCLEOTIDE SEQUENCE</scope>
    <source>
        <strain evidence="2">211/11P</strain>
    </source>
</reference>
<name>A0A9D4YYJ5_CHLVU</name>
<sequence>MQSWACGRWRHVHRRRLVFGLDSGSDRQEQEGQREEGSLAAGQTPPPPSQAATANSVCILAYSGLVISASGQAHGQPNRPWTEQDISNLYQAAADPVNRRPPAHPGTKQCYRHWSASCGQWGAPRGPGAAKARFIRKEGTMTLSPQRNMQLAAGDPRLAGVKSLRVRTAVVGSDGKVDLIHSIAGAQYAFGFSQTITRCQLVAVWSPISGRSYLGNVAELSCASLLGTGKGLDARGTLEVAGADLQPFEVAWDDATALRGHVLSRLLDVNMQCQLRSIVSALSTVAYRLAPALLASAGLKRPGKKCTRRCAAEVRHRPAPPVQTKPNDPQSRNQAHDNQDDGKRPFGEVHPTIPFRE</sequence>
<feature type="region of interest" description="Disordered" evidence="1">
    <location>
        <begin position="23"/>
        <end position="52"/>
    </location>
</feature>
<reference evidence="2" key="2">
    <citation type="submission" date="2020-11" db="EMBL/GenBank/DDBJ databases">
        <authorList>
            <person name="Cecchin M."/>
            <person name="Marcolungo L."/>
            <person name="Rossato M."/>
            <person name="Girolomoni L."/>
            <person name="Cosentino E."/>
            <person name="Cuine S."/>
            <person name="Li-Beisson Y."/>
            <person name="Delledonne M."/>
            <person name="Ballottari M."/>
        </authorList>
    </citation>
    <scope>NUCLEOTIDE SEQUENCE</scope>
    <source>
        <strain evidence="2">211/11P</strain>
        <tissue evidence="2">Whole cell</tissue>
    </source>
</reference>
<accession>A0A9D4YYJ5</accession>
<protein>
    <submittedName>
        <fullName evidence="2">Uncharacterized protein</fullName>
    </submittedName>
</protein>
<dbReference type="Proteomes" id="UP001055712">
    <property type="component" value="Unassembled WGS sequence"/>
</dbReference>
<dbReference type="EMBL" id="SIDB01000005">
    <property type="protein sequence ID" value="KAI3432803.1"/>
    <property type="molecule type" value="Genomic_DNA"/>
</dbReference>
<dbReference type="AlphaFoldDB" id="A0A9D4YYJ5"/>
<keyword evidence="3" id="KW-1185">Reference proteome</keyword>
<feature type="compositionally biased region" description="Basic and acidic residues" evidence="1">
    <location>
        <begin position="24"/>
        <end position="37"/>
    </location>
</feature>
<evidence type="ECO:0000256" key="1">
    <source>
        <dbReference type="SAM" id="MobiDB-lite"/>
    </source>
</evidence>
<feature type="region of interest" description="Disordered" evidence="1">
    <location>
        <begin position="310"/>
        <end position="357"/>
    </location>
</feature>
<proteinExistence type="predicted"/>
<evidence type="ECO:0000313" key="2">
    <source>
        <dbReference type="EMBL" id="KAI3432803.1"/>
    </source>
</evidence>
<feature type="compositionally biased region" description="Polar residues" evidence="1">
    <location>
        <begin position="324"/>
        <end position="333"/>
    </location>
</feature>
<comment type="caution">
    <text evidence="2">The sequence shown here is derived from an EMBL/GenBank/DDBJ whole genome shotgun (WGS) entry which is preliminary data.</text>
</comment>
<organism evidence="2 3">
    <name type="scientific">Chlorella vulgaris</name>
    <name type="common">Green alga</name>
    <dbReference type="NCBI Taxonomy" id="3077"/>
    <lineage>
        <taxon>Eukaryota</taxon>
        <taxon>Viridiplantae</taxon>
        <taxon>Chlorophyta</taxon>
        <taxon>core chlorophytes</taxon>
        <taxon>Trebouxiophyceae</taxon>
        <taxon>Chlorellales</taxon>
        <taxon>Chlorellaceae</taxon>
        <taxon>Chlorella clade</taxon>
        <taxon>Chlorella</taxon>
    </lineage>
</organism>
<evidence type="ECO:0000313" key="3">
    <source>
        <dbReference type="Proteomes" id="UP001055712"/>
    </source>
</evidence>
<feature type="compositionally biased region" description="Basic and acidic residues" evidence="1">
    <location>
        <begin position="334"/>
        <end position="347"/>
    </location>
</feature>
<gene>
    <name evidence="2" type="ORF">D9Q98_010387</name>
</gene>